<dbReference type="SMART" id="SM00028">
    <property type="entry name" value="TPR"/>
    <property type="match status" value="3"/>
</dbReference>
<dbReference type="Gene3D" id="1.25.40.10">
    <property type="entry name" value="Tetratricopeptide repeat domain"/>
    <property type="match status" value="1"/>
</dbReference>
<dbReference type="SUPFAM" id="SSF46894">
    <property type="entry name" value="C-terminal effector domain of the bipartite response regulators"/>
    <property type="match status" value="1"/>
</dbReference>
<proteinExistence type="predicted"/>
<evidence type="ECO:0000256" key="2">
    <source>
        <dbReference type="ARBA" id="ARBA00023125"/>
    </source>
</evidence>
<protein>
    <submittedName>
        <fullName evidence="5">LuxR family transcriptional regulator</fullName>
    </submittedName>
</protein>
<dbReference type="InterPro" id="IPR059106">
    <property type="entry name" value="WHD_MalT"/>
</dbReference>
<dbReference type="PANTHER" id="PTHR44688">
    <property type="entry name" value="DNA-BINDING TRANSCRIPTIONAL ACTIVATOR DEVR_DOSR"/>
    <property type="match status" value="1"/>
</dbReference>
<gene>
    <name evidence="5" type="ORF">HH215_01350</name>
</gene>
<evidence type="ECO:0000259" key="4">
    <source>
        <dbReference type="PROSITE" id="PS50043"/>
    </source>
</evidence>
<organism evidence="5 6">
    <name type="scientific">Cohnella herbarum</name>
    <dbReference type="NCBI Taxonomy" id="2728023"/>
    <lineage>
        <taxon>Bacteria</taxon>
        <taxon>Bacillati</taxon>
        <taxon>Bacillota</taxon>
        <taxon>Bacilli</taxon>
        <taxon>Bacillales</taxon>
        <taxon>Paenibacillaceae</taxon>
        <taxon>Cohnella</taxon>
    </lineage>
</organism>
<dbReference type="Gene3D" id="3.40.50.300">
    <property type="entry name" value="P-loop containing nucleotide triphosphate hydrolases"/>
    <property type="match status" value="1"/>
</dbReference>
<dbReference type="InterPro" id="IPR041617">
    <property type="entry name" value="TPR_MalT"/>
</dbReference>
<dbReference type="CDD" id="cd06170">
    <property type="entry name" value="LuxR_C_like"/>
    <property type="match status" value="1"/>
</dbReference>
<dbReference type="Pfam" id="PF00196">
    <property type="entry name" value="GerE"/>
    <property type="match status" value="1"/>
</dbReference>
<dbReference type="AlphaFoldDB" id="A0A7Z2VFJ5"/>
<dbReference type="Pfam" id="PF17874">
    <property type="entry name" value="TPR_MalT"/>
    <property type="match status" value="1"/>
</dbReference>
<keyword evidence="1" id="KW-0805">Transcription regulation</keyword>
<dbReference type="SUPFAM" id="SSF52540">
    <property type="entry name" value="P-loop containing nucleoside triphosphate hydrolases"/>
    <property type="match status" value="1"/>
</dbReference>
<dbReference type="GO" id="GO:0006355">
    <property type="term" value="P:regulation of DNA-templated transcription"/>
    <property type="evidence" value="ECO:0007669"/>
    <property type="project" value="InterPro"/>
</dbReference>
<dbReference type="Pfam" id="PF25873">
    <property type="entry name" value="WHD_MalT"/>
    <property type="match status" value="1"/>
</dbReference>
<evidence type="ECO:0000256" key="3">
    <source>
        <dbReference type="ARBA" id="ARBA00023163"/>
    </source>
</evidence>
<dbReference type="InterPro" id="IPR027417">
    <property type="entry name" value="P-loop_NTPase"/>
</dbReference>
<keyword evidence="3" id="KW-0804">Transcription</keyword>
<reference evidence="5 6" key="1">
    <citation type="submission" date="2020-04" db="EMBL/GenBank/DDBJ databases">
        <title>Genome sequencing of novel species.</title>
        <authorList>
            <person name="Heo J."/>
            <person name="Kim S.-J."/>
            <person name="Kim J.-S."/>
            <person name="Hong S.-B."/>
            <person name="Kwon S.-W."/>
        </authorList>
    </citation>
    <scope>NUCLEOTIDE SEQUENCE [LARGE SCALE GENOMIC DNA]</scope>
    <source>
        <strain evidence="5 6">MFER-1</strain>
    </source>
</reference>
<accession>A0A7Z2VFJ5</accession>
<evidence type="ECO:0000313" key="5">
    <source>
        <dbReference type="EMBL" id="QJD81959.1"/>
    </source>
</evidence>
<dbReference type="KEGG" id="cheb:HH215_01350"/>
<dbReference type="EMBL" id="CP051680">
    <property type="protein sequence ID" value="QJD81959.1"/>
    <property type="molecule type" value="Genomic_DNA"/>
</dbReference>
<evidence type="ECO:0000256" key="1">
    <source>
        <dbReference type="ARBA" id="ARBA00023015"/>
    </source>
</evidence>
<name>A0A7Z2VFJ5_9BACL</name>
<dbReference type="InterPro" id="IPR000792">
    <property type="entry name" value="Tscrpt_reg_LuxR_C"/>
</dbReference>
<dbReference type="Proteomes" id="UP000502248">
    <property type="component" value="Chromosome"/>
</dbReference>
<dbReference type="PRINTS" id="PR00038">
    <property type="entry name" value="HTHLUXR"/>
</dbReference>
<dbReference type="SMART" id="SM00421">
    <property type="entry name" value="HTH_LUXR"/>
    <property type="match status" value="1"/>
</dbReference>
<dbReference type="GO" id="GO:0003677">
    <property type="term" value="F:DNA binding"/>
    <property type="evidence" value="ECO:0007669"/>
    <property type="project" value="UniProtKB-KW"/>
</dbReference>
<dbReference type="InterPro" id="IPR016032">
    <property type="entry name" value="Sig_transdc_resp-reg_C-effctor"/>
</dbReference>
<sequence length="897" mass="99574">MNIPILSTKLYIPRLRTKVVPRPRLQERMNEGLHRKLTLISAQAGFGKTTLVSEWVTGCERPYAWLSLDEGDNDPTRFITYLIAALQTIAPKIGEGVLGVLQSLQPPPIESIVPLLVNEISAVPDPFVLVLDDYHVIESDMTNHVLAFLIEHLPPQAHLVIATRKKPHLPLPRLRVRGQLTELRGSDLRFTLSEVAGFLNQAMALNLATEEIAQLASRTEGWIAGLQLAAISLQGHTDAASFINSFSGNHHYVLDYLVEEVLHRQSEDVQHFLLRTSILDRMSGPLCDALLAKADRHQENERQSSSALASVSGQANLEYLEQANLFIVPLDDERRWYRYHHLFAELLRQRLQQRIDSSLGAEETDLDALHLRASEWFEDNGLEMEAFHHAVAANAVDRAARLIEGEGMPLIFRGAATSVRNWLESLPTKVLDAKPSLWVTYAVALLFGSQISGVESKLQAAEAALKDVKADETTRDLVGHMASIRATIAVTQHQVETILVQSHRALEYLHPDNLPVRTATTWTLGYAYHLQGDRASAMRAYSEAISISGRIGHFIVLIMATIGLGNIQETDNQLELAAESYLRVLELAGDPPLLVASEAHLGLARIGYERNDLEFSKKHAQRSAQLARIIENTDRFIASDVLLSRLMLAEGNVAGAAALLAKADQHARSHNFVSLIPTIAAARTLILLRQGHPAEAARMARTNELPLSLARVQLAQGDASKALAILDQARRQAEARGWEDERLKALVLEALALRVLGQKSKALRRLSEALAMAEPSGFVRIFVDEGIRMEKLLSEAASQGIMPVYTGRLLAVFEADNRLREPESDALSKVRPLIEPLSRRELDILQLIAEGLSNREISERLFLALSTVKGHIQNIFGKLQVQRRTEAIVRARELELL</sequence>
<dbReference type="PROSITE" id="PS00622">
    <property type="entry name" value="HTH_LUXR_1"/>
    <property type="match status" value="1"/>
</dbReference>
<evidence type="ECO:0000313" key="6">
    <source>
        <dbReference type="Proteomes" id="UP000502248"/>
    </source>
</evidence>
<keyword evidence="6" id="KW-1185">Reference proteome</keyword>
<dbReference type="PANTHER" id="PTHR44688:SF16">
    <property type="entry name" value="DNA-BINDING TRANSCRIPTIONAL ACTIVATOR DEVR_DOSR"/>
    <property type="match status" value="1"/>
</dbReference>
<dbReference type="PROSITE" id="PS50043">
    <property type="entry name" value="HTH_LUXR_2"/>
    <property type="match status" value="1"/>
</dbReference>
<dbReference type="Gene3D" id="1.10.10.10">
    <property type="entry name" value="Winged helix-like DNA-binding domain superfamily/Winged helix DNA-binding domain"/>
    <property type="match status" value="1"/>
</dbReference>
<dbReference type="InterPro" id="IPR019734">
    <property type="entry name" value="TPR_rpt"/>
</dbReference>
<keyword evidence="2" id="KW-0238">DNA-binding</keyword>
<dbReference type="SUPFAM" id="SSF48452">
    <property type="entry name" value="TPR-like"/>
    <property type="match status" value="1"/>
</dbReference>
<dbReference type="InterPro" id="IPR011990">
    <property type="entry name" value="TPR-like_helical_dom_sf"/>
</dbReference>
<feature type="domain" description="HTH luxR-type" evidence="4">
    <location>
        <begin position="830"/>
        <end position="895"/>
    </location>
</feature>
<dbReference type="InterPro" id="IPR036388">
    <property type="entry name" value="WH-like_DNA-bd_sf"/>
</dbReference>